<sequence length="255" mass="28032">MHPWLFRWGRFGLPTRGACAAIGIIAAMAMGHRVARRSGVDPEKFWDLGFFAVITVFVLSRLELVLVNWKVFLQSPAIVLALPTVSTLGLLLTALICLLYMRRNGMHVLKTLDAAGICATLLLVFVHLGDFLSGDDVGLATLSFPGRLQRGQGAFAHVGLHPVALYAALASLLIFFTLLWFLPRRGQAGEVFGLALGLGAIARFWVDCYRMETIFEIATPFGLDPDQVVMVVVMLVAAAFWLKWPTKKQENAHAL</sequence>
<keyword evidence="3" id="KW-0808">Transferase</keyword>
<dbReference type="Proteomes" id="UP000321820">
    <property type="component" value="Chromosome"/>
</dbReference>
<dbReference type="KEGG" id="talb:FTW19_03795"/>
<accession>A0A5B9E9V1</accession>
<evidence type="ECO:0000256" key="7">
    <source>
        <dbReference type="SAM" id="Phobius"/>
    </source>
</evidence>
<keyword evidence="2" id="KW-1003">Cell membrane</keyword>
<dbReference type="GO" id="GO:0005886">
    <property type="term" value="C:plasma membrane"/>
    <property type="evidence" value="ECO:0007669"/>
    <property type="project" value="InterPro"/>
</dbReference>
<evidence type="ECO:0000256" key="2">
    <source>
        <dbReference type="ARBA" id="ARBA00022475"/>
    </source>
</evidence>
<keyword evidence="9" id="KW-1185">Reference proteome</keyword>
<evidence type="ECO:0000256" key="3">
    <source>
        <dbReference type="ARBA" id="ARBA00022679"/>
    </source>
</evidence>
<dbReference type="PANTHER" id="PTHR30589:SF0">
    <property type="entry name" value="PHOSPHATIDYLGLYCEROL--PROLIPOPROTEIN DIACYLGLYCERYL TRANSFERASE"/>
    <property type="match status" value="1"/>
</dbReference>
<evidence type="ECO:0000256" key="5">
    <source>
        <dbReference type="ARBA" id="ARBA00022989"/>
    </source>
</evidence>
<organism evidence="8 9">
    <name type="scientific">Terriglobus albidus</name>
    <dbReference type="NCBI Taxonomy" id="1592106"/>
    <lineage>
        <taxon>Bacteria</taxon>
        <taxon>Pseudomonadati</taxon>
        <taxon>Acidobacteriota</taxon>
        <taxon>Terriglobia</taxon>
        <taxon>Terriglobales</taxon>
        <taxon>Acidobacteriaceae</taxon>
        <taxon>Terriglobus</taxon>
    </lineage>
</organism>
<feature type="transmembrane region" description="Helical" evidence="7">
    <location>
        <begin position="45"/>
        <end position="66"/>
    </location>
</feature>
<dbReference type="InterPro" id="IPR001640">
    <property type="entry name" value="Lgt"/>
</dbReference>
<feature type="transmembrane region" description="Helical" evidence="7">
    <location>
        <begin position="13"/>
        <end position="33"/>
    </location>
</feature>
<dbReference type="Pfam" id="PF01790">
    <property type="entry name" value="LGT"/>
    <property type="match status" value="1"/>
</dbReference>
<evidence type="ECO:0000256" key="4">
    <source>
        <dbReference type="ARBA" id="ARBA00022692"/>
    </source>
</evidence>
<evidence type="ECO:0000256" key="1">
    <source>
        <dbReference type="ARBA" id="ARBA00007150"/>
    </source>
</evidence>
<dbReference type="PANTHER" id="PTHR30589">
    <property type="entry name" value="PROLIPOPROTEIN DIACYLGLYCERYL TRANSFERASE"/>
    <property type="match status" value="1"/>
</dbReference>
<evidence type="ECO:0000256" key="6">
    <source>
        <dbReference type="ARBA" id="ARBA00023136"/>
    </source>
</evidence>
<feature type="transmembrane region" description="Helical" evidence="7">
    <location>
        <begin position="78"/>
        <end position="100"/>
    </location>
</feature>
<reference evidence="8 9" key="1">
    <citation type="submission" date="2019-08" db="EMBL/GenBank/DDBJ databases">
        <title>Complete genome sequence of Terriglobus albidus strain ORNL.</title>
        <authorList>
            <person name="Podar M."/>
        </authorList>
    </citation>
    <scope>NUCLEOTIDE SEQUENCE [LARGE SCALE GENOMIC DNA]</scope>
    <source>
        <strain evidence="8 9">ORNL</strain>
    </source>
</reference>
<evidence type="ECO:0000313" key="9">
    <source>
        <dbReference type="Proteomes" id="UP000321820"/>
    </source>
</evidence>
<keyword evidence="4 7" id="KW-0812">Transmembrane</keyword>
<proteinExistence type="inferred from homology"/>
<comment type="similarity">
    <text evidence="1">Belongs to the Lgt family.</text>
</comment>
<dbReference type="OrthoDB" id="118679at2"/>
<dbReference type="RefSeq" id="WP_147646404.1">
    <property type="nucleotide sequence ID" value="NZ_CP042806.1"/>
</dbReference>
<feature type="transmembrane region" description="Helical" evidence="7">
    <location>
        <begin position="163"/>
        <end position="182"/>
    </location>
</feature>
<dbReference type="EMBL" id="CP042806">
    <property type="protein sequence ID" value="QEE27211.1"/>
    <property type="molecule type" value="Genomic_DNA"/>
</dbReference>
<feature type="transmembrane region" description="Helical" evidence="7">
    <location>
        <begin position="226"/>
        <end position="244"/>
    </location>
</feature>
<evidence type="ECO:0000313" key="8">
    <source>
        <dbReference type="EMBL" id="QEE27211.1"/>
    </source>
</evidence>
<gene>
    <name evidence="8" type="ORF">FTW19_03795</name>
</gene>
<dbReference type="AlphaFoldDB" id="A0A5B9E9V1"/>
<feature type="transmembrane region" description="Helical" evidence="7">
    <location>
        <begin position="189"/>
        <end position="206"/>
    </location>
</feature>
<keyword evidence="6 7" id="KW-0472">Membrane</keyword>
<evidence type="ECO:0008006" key="10">
    <source>
        <dbReference type="Google" id="ProtNLM"/>
    </source>
</evidence>
<dbReference type="GO" id="GO:0008961">
    <property type="term" value="F:phosphatidylglycerol-prolipoprotein diacylglyceryl transferase activity"/>
    <property type="evidence" value="ECO:0007669"/>
    <property type="project" value="InterPro"/>
</dbReference>
<name>A0A5B9E9V1_9BACT</name>
<keyword evidence="5 7" id="KW-1133">Transmembrane helix</keyword>
<dbReference type="GO" id="GO:0042158">
    <property type="term" value="P:lipoprotein biosynthetic process"/>
    <property type="evidence" value="ECO:0007669"/>
    <property type="project" value="InterPro"/>
</dbReference>
<feature type="transmembrane region" description="Helical" evidence="7">
    <location>
        <begin position="112"/>
        <end position="129"/>
    </location>
</feature>
<protein>
    <recommendedName>
        <fullName evidence="10">Prolipoprotein diacylglyceryl transferase</fullName>
    </recommendedName>
</protein>